<dbReference type="Proteomes" id="UP000182985">
    <property type="component" value="Unassembled WGS sequence"/>
</dbReference>
<proteinExistence type="predicted"/>
<accession>A0A1J6IEJ1</accession>
<organism evidence="1 2">
    <name type="scientific">Brucella cytisi</name>
    <dbReference type="NCBI Taxonomy" id="407152"/>
    <lineage>
        <taxon>Bacteria</taxon>
        <taxon>Pseudomonadati</taxon>
        <taxon>Pseudomonadota</taxon>
        <taxon>Alphaproteobacteria</taxon>
        <taxon>Hyphomicrobiales</taxon>
        <taxon>Brucellaceae</taxon>
        <taxon>Brucella/Ochrobactrum group</taxon>
        <taxon>Brucella</taxon>
    </lineage>
</organism>
<comment type="caution">
    <text evidence="1">The sequence shown here is derived from an EMBL/GenBank/DDBJ whole genome shotgun (WGS) entry which is preliminary data.</text>
</comment>
<reference evidence="1 2" key="1">
    <citation type="submission" date="2016-10" db="EMBL/GenBank/DDBJ databases">
        <title>The Draft Genome Sequence of the Potato Rhizosphere Bacteria Ochrobactrum sp. IPA7.2.</title>
        <authorList>
            <person name="Gogoleva N.E."/>
            <person name="Khlopko Y.A."/>
            <person name="Burygin G.L."/>
            <person name="Plotnikov A.O."/>
        </authorList>
    </citation>
    <scope>NUCLEOTIDE SEQUENCE [LARGE SCALE GENOMIC DNA]</scope>
    <source>
        <strain evidence="1 2">IPA7.2</strain>
    </source>
</reference>
<sequence>MERQVFKGRQAYSAIKPSAEPADPTVDVKTLHAKIGKLTLENDVFSVRSAKLLGLSRGAFIIILHVQQLTAIWH</sequence>
<keyword evidence="2" id="KW-1185">Reference proteome</keyword>
<name>A0A1J6IEJ1_9HYPH</name>
<dbReference type="AlphaFoldDB" id="A0A1J6IEJ1"/>
<protein>
    <recommendedName>
        <fullName evidence="3">Transposase</fullName>
    </recommendedName>
</protein>
<evidence type="ECO:0000313" key="2">
    <source>
        <dbReference type="Proteomes" id="UP000182985"/>
    </source>
</evidence>
<evidence type="ECO:0008006" key="3">
    <source>
        <dbReference type="Google" id="ProtNLM"/>
    </source>
</evidence>
<dbReference type="EMBL" id="MOEC01000009">
    <property type="protein sequence ID" value="OIS93496.1"/>
    <property type="molecule type" value="Genomic_DNA"/>
</dbReference>
<evidence type="ECO:0000313" key="1">
    <source>
        <dbReference type="EMBL" id="OIS93496.1"/>
    </source>
</evidence>
<gene>
    <name evidence="1" type="ORF">BLA27_11140</name>
</gene>